<dbReference type="Proteomes" id="UP000248291">
    <property type="component" value="Unassembled WGS sequence"/>
</dbReference>
<reference evidence="1 2" key="1">
    <citation type="submission" date="2018-04" db="EMBL/GenBank/DDBJ databases">
        <title>Draft genome sequence of Pseudomonas syringae pv. actinidiae biovar 3 strains isolated from kiwifruit in Kagawa prefecture.</title>
        <authorList>
            <person name="Tabuchi M."/>
            <person name="Saito M."/>
            <person name="Fujiwara S."/>
            <person name="Sasa N."/>
            <person name="Akimitsu K."/>
            <person name="Gomi K."/>
            <person name="Konishi-Sugita S."/>
            <person name="Hamano K."/>
            <person name="Kataoka I."/>
        </authorList>
    </citation>
    <scope>NUCLEOTIDE SEQUENCE [LARGE SCALE GENOMIC DNA]</scope>
    <source>
        <strain evidence="1 2">MAFF212211</strain>
    </source>
</reference>
<proteinExistence type="predicted"/>
<accession>A0AAN4Q889</accession>
<name>A0AAN4Q889_PSESF</name>
<evidence type="ECO:0000313" key="1">
    <source>
        <dbReference type="EMBL" id="GBH17495.1"/>
    </source>
</evidence>
<dbReference type="AlphaFoldDB" id="A0AAN4Q889"/>
<gene>
    <name evidence="1" type="ORF">KPSA3_03463</name>
</gene>
<protein>
    <submittedName>
        <fullName evidence="1">Uncharacterized protein</fullName>
    </submittedName>
</protein>
<comment type="caution">
    <text evidence="1">The sequence shown here is derived from an EMBL/GenBank/DDBJ whole genome shotgun (WGS) entry which is preliminary data.</text>
</comment>
<sequence length="276" mass="31932">MINQAAHLLAGWAVYTFDRSIARGGIIARRDKCITAAAVRRTQRTVCLLQCLHLAFQRCIGAFHVRQQSQCALDLALLLFKLPPELVPVSRCLAAQQHVFPLLNLDLELQVSLINQLRSPHRTFKEAAIGLHIAGKKVETGERNDQHQHQAAAEQAQDLKPQGFGHSDDLWRKTGLRQGAEYDEPHPLRPNWKAQDVWLHEIIIGFRQFFFKRQRQSVYMSEKRQKNAKRRVKALVHLPEHLAWPSQRRIKRVDLRTNRCRLALEQFYHGHQAVRP</sequence>
<evidence type="ECO:0000313" key="2">
    <source>
        <dbReference type="Proteomes" id="UP000248291"/>
    </source>
</evidence>
<organism evidence="1 2">
    <name type="scientific">Pseudomonas syringae pv. actinidiae</name>
    <dbReference type="NCBI Taxonomy" id="103796"/>
    <lineage>
        <taxon>Bacteria</taxon>
        <taxon>Pseudomonadati</taxon>
        <taxon>Pseudomonadota</taxon>
        <taxon>Gammaproteobacteria</taxon>
        <taxon>Pseudomonadales</taxon>
        <taxon>Pseudomonadaceae</taxon>
        <taxon>Pseudomonas</taxon>
        <taxon>Pseudomonas syringae</taxon>
    </lineage>
</organism>
<dbReference type="EMBL" id="BGKA01000110">
    <property type="protein sequence ID" value="GBH17495.1"/>
    <property type="molecule type" value="Genomic_DNA"/>
</dbReference>